<evidence type="ECO:0000313" key="1">
    <source>
        <dbReference type="EMBL" id="EMD93100.1"/>
    </source>
</evidence>
<dbReference type="HOGENOM" id="CLU_2512454_0_0_1"/>
<dbReference type="Proteomes" id="UP000016936">
    <property type="component" value="Unassembled WGS sequence"/>
</dbReference>
<organism evidence="1 2">
    <name type="scientific">Cochliobolus heterostrophus (strain C5 / ATCC 48332 / race O)</name>
    <name type="common">Southern corn leaf blight fungus</name>
    <name type="synonym">Bipolaris maydis</name>
    <dbReference type="NCBI Taxonomy" id="701091"/>
    <lineage>
        <taxon>Eukaryota</taxon>
        <taxon>Fungi</taxon>
        <taxon>Dikarya</taxon>
        <taxon>Ascomycota</taxon>
        <taxon>Pezizomycotina</taxon>
        <taxon>Dothideomycetes</taxon>
        <taxon>Pleosporomycetidae</taxon>
        <taxon>Pleosporales</taxon>
        <taxon>Pleosporineae</taxon>
        <taxon>Pleosporaceae</taxon>
        <taxon>Bipolaris</taxon>
    </lineage>
</organism>
<keyword evidence="2" id="KW-1185">Reference proteome</keyword>
<gene>
    <name evidence="1" type="ORF">COCHEDRAFT_1212877</name>
</gene>
<proteinExistence type="predicted"/>
<reference evidence="1 2" key="1">
    <citation type="journal article" date="2012" name="PLoS Pathog.">
        <title>Diverse lifestyles and strategies of plant pathogenesis encoded in the genomes of eighteen Dothideomycetes fungi.</title>
        <authorList>
            <person name="Ohm R.A."/>
            <person name="Feau N."/>
            <person name="Henrissat B."/>
            <person name="Schoch C.L."/>
            <person name="Horwitz B.A."/>
            <person name="Barry K.W."/>
            <person name="Condon B.J."/>
            <person name="Copeland A.C."/>
            <person name="Dhillon B."/>
            <person name="Glaser F."/>
            <person name="Hesse C.N."/>
            <person name="Kosti I."/>
            <person name="LaButti K."/>
            <person name="Lindquist E.A."/>
            <person name="Lucas S."/>
            <person name="Salamov A.A."/>
            <person name="Bradshaw R.E."/>
            <person name="Ciuffetti L."/>
            <person name="Hamelin R.C."/>
            <person name="Kema G.H.J."/>
            <person name="Lawrence C."/>
            <person name="Scott J.A."/>
            <person name="Spatafora J.W."/>
            <person name="Turgeon B.G."/>
            <person name="de Wit P.J.G.M."/>
            <person name="Zhong S."/>
            <person name="Goodwin S.B."/>
            <person name="Grigoriev I.V."/>
        </authorList>
    </citation>
    <scope>NUCLEOTIDE SEQUENCE [LARGE SCALE GENOMIC DNA]</scope>
    <source>
        <strain evidence="2">C5 / ATCC 48332 / race O</strain>
    </source>
</reference>
<sequence>MGLALTIYASPEPAVENLKRQYARTACVQNYRNDAPQGYCQTYNGDGLALGDGQACRKSNPCKVEGNGCILNIENYEGGWYANCS</sequence>
<protein>
    <submittedName>
        <fullName evidence="1">Uncharacterized protein</fullName>
    </submittedName>
</protein>
<dbReference type="EMBL" id="KB445574">
    <property type="protein sequence ID" value="EMD93100.1"/>
    <property type="molecule type" value="Genomic_DNA"/>
</dbReference>
<name>M2T676_COCH5</name>
<reference evidence="2" key="2">
    <citation type="journal article" date="2013" name="PLoS Genet.">
        <title>Comparative genome structure, secondary metabolite, and effector coding capacity across Cochliobolus pathogens.</title>
        <authorList>
            <person name="Condon B.J."/>
            <person name="Leng Y."/>
            <person name="Wu D."/>
            <person name="Bushley K.E."/>
            <person name="Ohm R.A."/>
            <person name="Otillar R."/>
            <person name="Martin J."/>
            <person name="Schackwitz W."/>
            <person name="Grimwood J."/>
            <person name="MohdZainudin N."/>
            <person name="Xue C."/>
            <person name="Wang R."/>
            <person name="Manning V.A."/>
            <person name="Dhillon B."/>
            <person name="Tu Z.J."/>
            <person name="Steffenson B.J."/>
            <person name="Salamov A."/>
            <person name="Sun H."/>
            <person name="Lowry S."/>
            <person name="LaButti K."/>
            <person name="Han J."/>
            <person name="Copeland A."/>
            <person name="Lindquist E."/>
            <person name="Barry K."/>
            <person name="Schmutz J."/>
            <person name="Baker S.E."/>
            <person name="Ciuffetti L.M."/>
            <person name="Grigoriev I.V."/>
            <person name="Zhong S."/>
            <person name="Turgeon B.G."/>
        </authorList>
    </citation>
    <scope>NUCLEOTIDE SEQUENCE [LARGE SCALE GENOMIC DNA]</scope>
    <source>
        <strain evidence="2">C5 / ATCC 48332 / race O</strain>
    </source>
</reference>
<accession>M2T676</accession>
<dbReference type="AlphaFoldDB" id="M2T676"/>
<evidence type="ECO:0000313" key="2">
    <source>
        <dbReference type="Proteomes" id="UP000016936"/>
    </source>
</evidence>